<dbReference type="Proteomes" id="UP000298061">
    <property type="component" value="Unassembled WGS sequence"/>
</dbReference>
<dbReference type="SUPFAM" id="SSF51905">
    <property type="entry name" value="FAD/NAD(P)-binding domain"/>
    <property type="match status" value="1"/>
</dbReference>
<evidence type="ECO:0000313" key="2">
    <source>
        <dbReference type="EMBL" id="TFY82581.1"/>
    </source>
</evidence>
<feature type="domain" description="Amine oxidase" evidence="1">
    <location>
        <begin position="10"/>
        <end position="284"/>
    </location>
</feature>
<proteinExistence type="predicted"/>
<dbReference type="AlphaFoldDB" id="A0A4Z0A8I0"/>
<dbReference type="InterPro" id="IPR036188">
    <property type="entry name" value="FAD/NAD-bd_sf"/>
</dbReference>
<reference evidence="2 3" key="1">
    <citation type="submission" date="2019-02" db="EMBL/GenBank/DDBJ databases">
        <title>Genome sequencing of the rare red list fungi Hericium alpestre (H. flagellum).</title>
        <authorList>
            <person name="Buettner E."/>
            <person name="Kellner H."/>
        </authorList>
    </citation>
    <scope>NUCLEOTIDE SEQUENCE [LARGE SCALE GENOMIC DNA]</scope>
    <source>
        <strain evidence="2 3">DSM 108284</strain>
    </source>
</reference>
<keyword evidence="3" id="KW-1185">Reference proteome</keyword>
<protein>
    <recommendedName>
        <fullName evidence="1">Amine oxidase domain-containing protein</fullName>
    </recommendedName>
</protein>
<dbReference type="Gene3D" id="1.10.3110.10">
    <property type="entry name" value="protoporphyrinogen ix oxidase, domain 3"/>
    <property type="match status" value="1"/>
</dbReference>
<dbReference type="Gene3D" id="3.90.660.20">
    <property type="entry name" value="Protoporphyrinogen oxidase, mitochondrial, domain 2"/>
    <property type="match status" value="1"/>
</dbReference>
<dbReference type="InterPro" id="IPR002937">
    <property type="entry name" value="Amino_oxidase"/>
</dbReference>
<evidence type="ECO:0000313" key="3">
    <source>
        <dbReference type="Proteomes" id="UP000298061"/>
    </source>
</evidence>
<dbReference type="OrthoDB" id="5977668at2759"/>
<accession>A0A4Z0A8I0</accession>
<evidence type="ECO:0000259" key="1">
    <source>
        <dbReference type="Pfam" id="PF01593"/>
    </source>
</evidence>
<sequence length="327" mass="36324">MRIAVVGSGVSGLGATWLLNEYTEHEVHLYEADSRPGGHANTVPFAQPGKQPVGVDTGFIVLNSTTYPNFLRFLRQCPSVEILPTDMTFSVSRDGGEFEWAGTSLRAVFCQPKRLLDPGMWRMLWDVLRFNACATELLRDESCGADETDDDVSIGVYLQREGYSNSFRDNYLIPMTAAIWSTPPDTCILDFPARTLIRFMHNHHLLQLVGRPPWLTIKGGSKKYVDAILSKLPPSQLHLSTPIRSIRQEPLCGPDKGKFMIETSTRVVETYDRVILACHSDQALEMLSDATDEEAKILGGFRWSHNEVVLHSDRSVGGPAFQAGAGL</sequence>
<dbReference type="GO" id="GO:0016491">
    <property type="term" value="F:oxidoreductase activity"/>
    <property type="evidence" value="ECO:0007669"/>
    <property type="project" value="InterPro"/>
</dbReference>
<dbReference type="STRING" id="135208.A0A4Z0A8I0"/>
<dbReference type="Gene3D" id="3.50.50.60">
    <property type="entry name" value="FAD/NAD(P)-binding domain"/>
    <property type="match status" value="1"/>
</dbReference>
<organism evidence="2 3">
    <name type="scientific">Hericium alpestre</name>
    <dbReference type="NCBI Taxonomy" id="135208"/>
    <lineage>
        <taxon>Eukaryota</taxon>
        <taxon>Fungi</taxon>
        <taxon>Dikarya</taxon>
        <taxon>Basidiomycota</taxon>
        <taxon>Agaricomycotina</taxon>
        <taxon>Agaricomycetes</taxon>
        <taxon>Russulales</taxon>
        <taxon>Hericiaceae</taxon>
        <taxon>Hericium</taxon>
    </lineage>
</organism>
<dbReference type="PANTHER" id="PTHR42923:SF17">
    <property type="entry name" value="AMINE OXIDASE DOMAIN-CONTAINING PROTEIN"/>
    <property type="match status" value="1"/>
</dbReference>
<dbReference type="EMBL" id="SFCI01000095">
    <property type="protein sequence ID" value="TFY82581.1"/>
    <property type="molecule type" value="Genomic_DNA"/>
</dbReference>
<gene>
    <name evidence="2" type="ORF">EWM64_g1419</name>
</gene>
<dbReference type="PANTHER" id="PTHR42923">
    <property type="entry name" value="PROTOPORPHYRINOGEN OXIDASE"/>
    <property type="match status" value="1"/>
</dbReference>
<dbReference type="InterPro" id="IPR050464">
    <property type="entry name" value="Zeta_carotene_desat/Oxidored"/>
</dbReference>
<name>A0A4Z0A8I0_9AGAM</name>
<dbReference type="Pfam" id="PF01593">
    <property type="entry name" value="Amino_oxidase"/>
    <property type="match status" value="1"/>
</dbReference>
<comment type="caution">
    <text evidence="2">The sequence shown here is derived from an EMBL/GenBank/DDBJ whole genome shotgun (WGS) entry which is preliminary data.</text>
</comment>